<accession>A0A8W7PJ93</accession>
<proteinExistence type="predicted"/>
<dbReference type="Proteomes" id="UP000075882">
    <property type="component" value="Unassembled WGS sequence"/>
</dbReference>
<evidence type="ECO:0000256" key="2">
    <source>
        <dbReference type="SAM" id="SignalP"/>
    </source>
</evidence>
<dbReference type="EnsemblMetazoa" id="ACOM032738-RA">
    <property type="protein sequence ID" value="ACOM032738-PA.1"/>
    <property type="gene ID" value="ACOM032738"/>
</dbReference>
<feature type="compositionally biased region" description="Low complexity" evidence="1">
    <location>
        <begin position="71"/>
        <end position="90"/>
    </location>
</feature>
<feature type="region of interest" description="Disordered" evidence="1">
    <location>
        <begin position="57"/>
        <end position="106"/>
    </location>
</feature>
<organism evidence="3">
    <name type="scientific">Anopheles coluzzii</name>
    <name type="common">African malaria mosquito</name>
    <dbReference type="NCBI Taxonomy" id="1518534"/>
    <lineage>
        <taxon>Eukaryota</taxon>
        <taxon>Metazoa</taxon>
        <taxon>Ecdysozoa</taxon>
        <taxon>Arthropoda</taxon>
        <taxon>Hexapoda</taxon>
        <taxon>Insecta</taxon>
        <taxon>Pterygota</taxon>
        <taxon>Neoptera</taxon>
        <taxon>Endopterygota</taxon>
        <taxon>Diptera</taxon>
        <taxon>Nematocera</taxon>
        <taxon>Culicoidea</taxon>
        <taxon>Culicidae</taxon>
        <taxon>Anophelinae</taxon>
        <taxon>Anopheles</taxon>
    </lineage>
</organism>
<dbReference type="AlphaFoldDB" id="A0A8W7PJ93"/>
<evidence type="ECO:0000313" key="3">
    <source>
        <dbReference type="EnsemblMetazoa" id="ACOM032738-PA.1"/>
    </source>
</evidence>
<protein>
    <submittedName>
        <fullName evidence="3">Uncharacterized protein</fullName>
    </submittedName>
</protein>
<feature type="compositionally biased region" description="Basic and acidic residues" evidence="1">
    <location>
        <begin position="91"/>
        <end position="102"/>
    </location>
</feature>
<sequence length="186" mass="19507">LLLLLLCLVFAHGRPQMLAGRIELAAAIVAGPGVLVAAPAERVRIVVMVAQHRAERDAAARSARPTRHTADPIAAAAAAAPTAPSAPADAGVRRDDGLRLGHGEPQGGLRLRAQDRLRLLDPYRRLRGSGTAGLGREALAAQVAVKRAALGPLDLRIVVAQVLLQVGKLYESPATVRQMALVRSFA</sequence>
<evidence type="ECO:0000256" key="1">
    <source>
        <dbReference type="SAM" id="MobiDB-lite"/>
    </source>
</evidence>
<name>A0A8W7PJ93_ANOCL</name>
<feature type="signal peptide" evidence="2">
    <location>
        <begin position="1"/>
        <end position="19"/>
    </location>
</feature>
<feature type="chain" id="PRO_5036459077" evidence="2">
    <location>
        <begin position="20"/>
        <end position="186"/>
    </location>
</feature>
<reference evidence="3" key="1">
    <citation type="submission" date="2022-08" db="UniProtKB">
        <authorList>
            <consortium name="EnsemblMetazoa"/>
        </authorList>
    </citation>
    <scope>IDENTIFICATION</scope>
</reference>
<keyword evidence="2" id="KW-0732">Signal</keyword>